<evidence type="ECO:0000313" key="2">
    <source>
        <dbReference type="EMBL" id="OIV43962.1"/>
    </source>
</evidence>
<dbReference type="InterPro" id="IPR031815">
    <property type="entry name" value="DUF5074"/>
</dbReference>
<dbReference type="InterPro" id="IPR015943">
    <property type="entry name" value="WD40/YVTN_repeat-like_dom_sf"/>
</dbReference>
<comment type="caution">
    <text evidence="2">The sequence shown here is derived from an EMBL/GenBank/DDBJ whole genome shotgun (WGS) entry which is preliminary data.</text>
</comment>
<dbReference type="SUPFAM" id="SSF63825">
    <property type="entry name" value="YWTD domain"/>
    <property type="match status" value="2"/>
</dbReference>
<feature type="chain" id="PRO_5009644455" description="40-residue YVTN family beta-propeller repeat-containing protein" evidence="1">
    <location>
        <begin position="20"/>
        <end position="356"/>
    </location>
</feature>
<dbReference type="PROSITE" id="PS51257">
    <property type="entry name" value="PROKAR_LIPOPROTEIN"/>
    <property type="match status" value="1"/>
</dbReference>
<dbReference type="InterPro" id="IPR051200">
    <property type="entry name" value="Host-pathogen_enzymatic-act"/>
</dbReference>
<dbReference type="RefSeq" id="WP_071634965.1">
    <property type="nucleotide sequence ID" value="NZ_MLFK01000001.1"/>
</dbReference>
<organism evidence="2 3">
    <name type="scientific">Flavobacterium johnsoniae</name>
    <name type="common">Cytophaga johnsonae</name>
    <dbReference type="NCBI Taxonomy" id="986"/>
    <lineage>
        <taxon>Bacteria</taxon>
        <taxon>Pseudomonadati</taxon>
        <taxon>Bacteroidota</taxon>
        <taxon>Flavobacteriia</taxon>
        <taxon>Flavobacteriales</taxon>
        <taxon>Flavobacteriaceae</taxon>
        <taxon>Flavobacterium</taxon>
    </lineage>
</organism>
<sequence>MKKFNRLFLAVIVSSAFFASCSNDDDNNQEEASGNYKGGLFILNEGKFETPNGSVSYLSDNLTLENNIFSLVNPGKVTGDTAQNIGFQGDNAYVVVNASNKIEVVNRYTFKSIATITTGLKYPRYIAFANGKGYVTNWGDPYNAADDYVAVIDLASNTVTSSIPVIEGPEKIVENNGKLYIAQKGGYGQGNSLTVINAATNTVAANFAVGDVPTSLVKDNGALYILCAGRPSYAAPETAGKLVKVDLSTNTVTATLNFADLTHPGFLDINDSKFYYTVGNNIYTAATSAASLPTTPLFKASEVKILYGFAVKNNNIYIGDAVNYTDPGYAYIYSLTGTLSKTLNVGVSPNGFYFNN</sequence>
<name>A0A1J7CWI2_FLAJO</name>
<dbReference type="PANTHER" id="PTHR47197:SF3">
    <property type="entry name" value="DIHYDRO-HEME D1 DEHYDROGENASE"/>
    <property type="match status" value="1"/>
</dbReference>
<gene>
    <name evidence="2" type="ORF">BKM63_01830</name>
</gene>
<proteinExistence type="predicted"/>
<evidence type="ECO:0000256" key="1">
    <source>
        <dbReference type="SAM" id="SignalP"/>
    </source>
</evidence>
<accession>A0A1J7CWI2</accession>
<dbReference type="OrthoDB" id="9773938at2"/>
<dbReference type="Proteomes" id="UP000182826">
    <property type="component" value="Unassembled WGS sequence"/>
</dbReference>
<dbReference type="PANTHER" id="PTHR47197">
    <property type="entry name" value="PROTEIN NIRF"/>
    <property type="match status" value="1"/>
</dbReference>
<dbReference type="Pfam" id="PF16819">
    <property type="entry name" value="DUF5074"/>
    <property type="match status" value="1"/>
</dbReference>
<feature type="signal peptide" evidence="1">
    <location>
        <begin position="1"/>
        <end position="19"/>
    </location>
</feature>
<dbReference type="AlphaFoldDB" id="A0A1J7CWI2"/>
<evidence type="ECO:0000313" key="3">
    <source>
        <dbReference type="Proteomes" id="UP000182826"/>
    </source>
</evidence>
<reference evidence="2 3" key="1">
    <citation type="submission" date="2016-10" db="EMBL/GenBank/DDBJ databases">
        <title>Draft Genome Sequence of Rhizobacteria Flavobacterium johnsoniae CI04.</title>
        <authorList>
            <person name="Bravo J.I."/>
            <person name="Lozano G.L."/>
            <person name="Handelsman J."/>
        </authorList>
    </citation>
    <scope>NUCLEOTIDE SEQUENCE [LARGE SCALE GENOMIC DNA]</scope>
    <source>
        <strain evidence="2 3">CI04</strain>
    </source>
</reference>
<keyword evidence="3" id="KW-1185">Reference proteome</keyword>
<dbReference type="EMBL" id="MLFK01000001">
    <property type="protein sequence ID" value="OIV43962.1"/>
    <property type="molecule type" value="Genomic_DNA"/>
</dbReference>
<protein>
    <recommendedName>
        <fullName evidence="4">40-residue YVTN family beta-propeller repeat-containing protein</fullName>
    </recommendedName>
</protein>
<dbReference type="Gene3D" id="2.130.10.10">
    <property type="entry name" value="YVTN repeat-like/Quinoprotein amine dehydrogenase"/>
    <property type="match status" value="1"/>
</dbReference>
<keyword evidence="1" id="KW-0732">Signal</keyword>
<evidence type="ECO:0008006" key="4">
    <source>
        <dbReference type="Google" id="ProtNLM"/>
    </source>
</evidence>